<evidence type="ECO:0000313" key="3">
    <source>
        <dbReference type="EMBL" id="GHO93049.1"/>
    </source>
</evidence>
<proteinExistence type="predicted"/>
<accession>A0A8J3IKC9</accession>
<feature type="region of interest" description="Disordered" evidence="1">
    <location>
        <begin position="1"/>
        <end position="116"/>
    </location>
</feature>
<gene>
    <name evidence="3" type="ORF">KSF_030970</name>
</gene>
<dbReference type="Proteomes" id="UP000597444">
    <property type="component" value="Unassembled WGS sequence"/>
</dbReference>
<comment type="caution">
    <text evidence="3">The sequence shown here is derived from an EMBL/GenBank/DDBJ whole genome shotgun (WGS) entry which is preliminary data.</text>
</comment>
<feature type="compositionally biased region" description="Polar residues" evidence="1">
    <location>
        <begin position="15"/>
        <end position="27"/>
    </location>
</feature>
<feature type="compositionally biased region" description="Basic residues" evidence="1">
    <location>
        <begin position="98"/>
        <end position="108"/>
    </location>
</feature>
<keyword evidence="2" id="KW-1133">Transmembrane helix</keyword>
<protein>
    <recommendedName>
        <fullName evidence="5">DUF2956 domain-containing protein</fullName>
    </recommendedName>
</protein>
<evidence type="ECO:0000313" key="4">
    <source>
        <dbReference type="Proteomes" id="UP000597444"/>
    </source>
</evidence>
<feature type="transmembrane region" description="Helical" evidence="2">
    <location>
        <begin position="133"/>
        <end position="153"/>
    </location>
</feature>
<keyword evidence="4" id="KW-1185">Reference proteome</keyword>
<evidence type="ECO:0000256" key="1">
    <source>
        <dbReference type="SAM" id="MobiDB-lite"/>
    </source>
</evidence>
<organism evidence="3 4">
    <name type="scientific">Reticulibacter mediterranei</name>
    <dbReference type="NCBI Taxonomy" id="2778369"/>
    <lineage>
        <taxon>Bacteria</taxon>
        <taxon>Bacillati</taxon>
        <taxon>Chloroflexota</taxon>
        <taxon>Ktedonobacteria</taxon>
        <taxon>Ktedonobacterales</taxon>
        <taxon>Reticulibacteraceae</taxon>
        <taxon>Reticulibacter</taxon>
    </lineage>
</organism>
<dbReference type="AlphaFoldDB" id="A0A8J3IKC9"/>
<dbReference type="RefSeq" id="WP_220203855.1">
    <property type="nucleotide sequence ID" value="NZ_BNJK01000001.1"/>
</dbReference>
<keyword evidence="2" id="KW-0472">Membrane</keyword>
<evidence type="ECO:0008006" key="5">
    <source>
        <dbReference type="Google" id="ProtNLM"/>
    </source>
</evidence>
<feature type="compositionally biased region" description="Basic and acidic residues" evidence="1">
    <location>
        <begin position="88"/>
        <end position="97"/>
    </location>
</feature>
<name>A0A8J3IKC9_9CHLR</name>
<evidence type="ECO:0000256" key="2">
    <source>
        <dbReference type="SAM" id="Phobius"/>
    </source>
</evidence>
<dbReference type="EMBL" id="BNJK01000001">
    <property type="protein sequence ID" value="GHO93049.1"/>
    <property type="molecule type" value="Genomic_DNA"/>
</dbReference>
<sequence>MAKEKTPEQKLVNEATRTTPAPTSQPRNKGKGKRNGQQRIGGTAVPGAKSTMPKPVSTSSNPQQQQQDYSNRIMRRQMVNKGLGPQNEAERMQDAQEKRKKKIERKKQRVEEKRQEIRRSLPSGGFKLGNKNLYFIIGTAVAIVLLIVIFLIIRHPF</sequence>
<feature type="compositionally biased region" description="Polar residues" evidence="1">
    <location>
        <begin position="56"/>
        <end position="70"/>
    </location>
</feature>
<reference evidence="3" key="1">
    <citation type="submission" date="2020-10" db="EMBL/GenBank/DDBJ databases">
        <title>Taxonomic study of unclassified bacteria belonging to the class Ktedonobacteria.</title>
        <authorList>
            <person name="Yabe S."/>
            <person name="Wang C.M."/>
            <person name="Zheng Y."/>
            <person name="Sakai Y."/>
            <person name="Cavaletti L."/>
            <person name="Monciardini P."/>
            <person name="Donadio S."/>
        </authorList>
    </citation>
    <scope>NUCLEOTIDE SEQUENCE</scope>
    <source>
        <strain evidence="3">ID150040</strain>
    </source>
</reference>
<keyword evidence="2" id="KW-0812">Transmembrane</keyword>